<name>S9PSW2_SCHOY</name>
<keyword evidence="1" id="KW-1133">Transmembrane helix</keyword>
<feature type="transmembrane region" description="Helical" evidence="1">
    <location>
        <begin position="54"/>
        <end position="77"/>
    </location>
</feature>
<sequence>MLPSTDLLSTALEPKHHIYPHALHNWPTLAHFQPDSSDLRPHLLKPFYTIKHCFFFLVQFIFFIFFYFQTLSILFSLTVPHCFLLFFFLSRSLLVCFPCCLTLLSVADSRFPFPSFLRHFVNRGSCHFPTL</sequence>
<protein>
    <submittedName>
        <fullName evidence="2">Uncharacterized protein</fullName>
    </submittedName>
</protein>
<dbReference type="Proteomes" id="UP000016088">
    <property type="component" value="Unassembled WGS sequence"/>
</dbReference>
<dbReference type="HOGENOM" id="CLU_1928802_0_0_1"/>
<organism evidence="2 3">
    <name type="scientific">Schizosaccharomyces octosporus (strain yFS286)</name>
    <name type="common">Fission yeast</name>
    <name type="synonym">Octosporomyces octosporus</name>
    <dbReference type="NCBI Taxonomy" id="483514"/>
    <lineage>
        <taxon>Eukaryota</taxon>
        <taxon>Fungi</taxon>
        <taxon>Dikarya</taxon>
        <taxon>Ascomycota</taxon>
        <taxon>Taphrinomycotina</taxon>
        <taxon>Schizosaccharomycetes</taxon>
        <taxon>Schizosaccharomycetales</taxon>
        <taxon>Schizosaccharomycetaceae</taxon>
        <taxon>Schizosaccharomyces</taxon>
    </lineage>
</organism>
<evidence type="ECO:0000313" key="3">
    <source>
        <dbReference type="Proteomes" id="UP000016088"/>
    </source>
</evidence>
<dbReference type="RefSeq" id="XP_013020850.1">
    <property type="nucleotide sequence ID" value="XM_013165396.1"/>
</dbReference>
<evidence type="ECO:0000313" key="2">
    <source>
        <dbReference type="EMBL" id="EPX71052.1"/>
    </source>
</evidence>
<keyword evidence="1" id="KW-0472">Membrane</keyword>
<dbReference type="GeneID" id="25033960"/>
<gene>
    <name evidence="2" type="ORF">SOCG_06307</name>
</gene>
<keyword evidence="3" id="KW-1185">Reference proteome</keyword>
<dbReference type="VEuPathDB" id="FungiDB:SOCG_06307"/>
<accession>S9PSW2</accession>
<proteinExistence type="predicted"/>
<evidence type="ECO:0000256" key="1">
    <source>
        <dbReference type="SAM" id="Phobius"/>
    </source>
</evidence>
<dbReference type="EMBL" id="KE503208">
    <property type="protein sequence ID" value="EPX71052.1"/>
    <property type="molecule type" value="Genomic_DNA"/>
</dbReference>
<feature type="transmembrane region" description="Helical" evidence="1">
    <location>
        <begin position="83"/>
        <end position="107"/>
    </location>
</feature>
<dbReference type="AlphaFoldDB" id="S9PSW2"/>
<keyword evidence="1" id="KW-0812">Transmembrane</keyword>
<reference evidence="2 3" key="1">
    <citation type="journal article" date="2011" name="Science">
        <title>Comparative functional genomics of the fission yeasts.</title>
        <authorList>
            <person name="Rhind N."/>
            <person name="Chen Z."/>
            <person name="Yassour M."/>
            <person name="Thompson D.A."/>
            <person name="Haas B.J."/>
            <person name="Habib N."/>
            <person name="Wapinski I."/>
            <person name="Roy S."/>
            <person name="Lin M.F."/>
            <person name="Heiman D.I."/>
            <person name="Young S.K."/>
            <person name="Furuya K."/>
            <person name="Guo Y."/>
            <person name="Pidoux A."/>
            <person name="Chen H.M."/>
            <person name="Robbertse B."/>
            <person name="Goldberg J.M."/>
            <person name="Aoki K."/>
            <person name="Bayne E.H."/>
            <person name="Berlin A.M."/>
            <person name="Desjardins C.A."/>
            <person name="Dobbs E."/>
            <person name="Dukaj L."/>
            <person name="Fan L."/>
            <person name="FitzGerald M.G."/>
            <person name="French C."/>
            <person name="Gujja S."/>
            <person name="Hansen K."/>
            <person name="Keifenheim D."/>
            <person name="Levin J.Z."/>
            <person name="Mosher R.A."/>
            <person name="Mueller C.A."/>
            <person name="Pfiffner J."/>
            <person name="Priest M."/>
            <person name="Russ C."/>
            <person name="Smialowska A."/>
            <person name="Swoboda P."/>
            <person name="Sykes S.M."/>
            <person name="Vaughn M."/>
            <person name="Vengrova S."/>
            <person name="Yoder R."/>
            <person name="Zeng Q."/>
            <person name="Allshire R."/>
            <person name="Baulcombe D."/>
            <person name="Birren B.W."/>
            <person name="Brown W."/>
            <person name="Ekwall K."/>
            <person name="Kellis M."/>
            <person name="Leatherwood J."/>
            <person name="Levin H."/>
            <person name="Margalit H."/>
            <person name="Martienssen R."/>
            <person name="Nieduszynski C.A."/>
            <person name="Spatafora J.W."/>
            <person name="Friedman N."/>
            <person name="Dalgaard J.Z."/>
            <person name="Baumann P."/>
            <person name="Niki H."/>
            <person name="Regev A."/>
            <person name="Nusbaum C."/>
        </authorList>
    </citation>
    <scope>NUCLEOTIDE SEQUENCE [LARGE SCALE GENOMIC DNA]</scope>
    <source>
        <strain evidence="3">yFS286</strain>
    </source>
</reference>